<organism evidence="5 6">
    <name type="scientific">Promicromonospora kroppenstedtii</name>
    <dbReference type="NCBI Taxonomy" id="440482"/>
    <lineage>
        <taxon>Bacteria</taxon>
        <taxon>Bacillati</taxon>
        <taxon>Actinomycetota</taxon>
        <taxon>Actinomycetes</taxon>
        <taxon>Micrococcales</taxon>
        <taxon>Promicromonosporaceae</taxon>
        <taxon>Promicromonospora</taxon>
    </lineage>
</organism>
<evidence type="ECO:0000313" key="6">
    <source>
        <dbReference type="Proteomes" id="UP001611580"/>
    </source>
</evidence>
<dbReference type="InterPro" id="IPR036390">
    <property type="entry name" value="WH_DNA-bd_sf"/>
</dbReference>
<dbReference type="InterPro" id="IPR036388">
    <property type="entry name" value="WH-like_DNA-bd_sf"/>
</dbReference>
<dbReference type="InterPro" id="IPR011991">
    <property type="entry name" value="ArsR-like_HTH"/>
</dbReference>
<name>A0ABW7XP09_9MICO</name>
<comment type="caution">
    <text evidence="5">The sequence shown here is derived from an EMBL/GenBank/DDBJ whole genome shotgun (WGS) entry which is preliminary data.</text>
</comment>
<evidence type="ECO:0000313" key="5">
    <source>
        <dbReference type="EMBL" id="MFI2488974.1"/>
    </source>
</evidence>
<dbReference type="InterPro" id="IPR051011">
    <property type="entry name" value="Metal_resp_trans_reg"/>
</dbReference>
<gene>
    <name evidence="5" type="ORF">ACH47X_18845</name>
</gene>
<reference evidence="5 6" key="1">
    <citation type="submission" date="2024-10" db="EMBL/GenBank/DDBJ databases">
        <title>The Natural Products Discovery Center: Release of the First 8490 Sequenced Strains for Exploring Actinobacteria Biosynthetic Diversity.</title>
        <authorList>
            <person name="Kalkreuter E."/>
            <person name="Kautsar S.A."/>
            <person name="Yang D."/>
            <person name="Bader C.D."/>
            <person name="Teijaro C.N."/>
            <person name="Fluegel L."/>
            <person name="Davis C.M."/>
            <person name="Simpson J.R."/>
            <person name="Lauterbach L."/>
            <person name="Steele A.D."/>
            <person name="Gui C."/>
            <person name="Meng S."/>
            <person name="Li G."/>
            <person name="Viehrig K."/>
            <person name="Ye F."/>
            <person name="Su P."/>
            <person name="Kiefer A.F."/>
            <person name="Nichols A."/>
            <person name="Cepeda A.J."/>
            <person name="Yan W."/>
            <person name="Fan B."/>
            <person name="Jiang Y."/>
            <person name="Adhikari A."/>
            <person name="Zheng C.-J."/>
            <person name="Schuster L."/>
            <person name="Cowan T.M."/>
            <person name="Smanski M.J."/>
            <person name="Chevrette M.G."/>
            <person name="De Carvalho L.P.S."/>
            <person name="Shen B."/>
        </authorList>
    </citation>
    <scope>NUCLEOTIDE SEQUENCE [LARGE SCALE GENOMIC DNA]</scope>
    <source>
        <strain evidence="5 6">NPDC019481</strain>
    </source>
</reference>
<proteinExistence type="predicted"/>
<evidence type="ECO:0000256" key="3">
    <source>
        <dbReference type="ARBA" id="ARBA00023163"/>
    </source>
</evidence>
<dbReference type="CDD" id="cd00090">
    <property type="entry name" value="HTH_ARSR"/>
    <property type="match status" value="1"/>
</dbReference>
<keyword evidence="6" id="KW-1185">Reference proteome</keyword>
<dbReference type="PROSITE" id="PS50987">
    <property type="entry name" value="HTH_ARSR_2"/>
    <property type="match status" value="1"/>
</dbReference>
<evidence type="ECO:0000259" key="4">
    <source>
        <dbReference type="PROSITE" id="PS50987"/>
    </source>
</evidence>
<keyword evidence="1" id="KW-0805">Transcription regulation</keyword>
<dbReference type="SMART" id="SM00418">
    <property type="entry name" value="HTH_ARSR"/>
    <property type="match status" value="1"/>
</dbReference>
<dbReference type="Pfam" id="PF12840">
    <property type="entry name" value="HTH_20"/>
    <property type="match status" value="1"/>
</dbReference>
<protein>
    <submittedName>
        <fullName evidence="5">ArsR/SmtB family transcription factor</fullName>
    </submittedName>
</protein>
<evidence type="ECO:0000256" key="2">
    <source>
        <dbReference type="ARBA" id="ARBA00023125"/>
    </source>
</evidence>
<dbReference type="EMBL" id="JBIRYI010000012">
    <property type="protein sequence ID" value="MFI2488974.1"/>
    <property type="molecule type" value="Genomic_DNA"/>
</dbReference>
<accession>A0ABW7XP09</accession>
<dbReference type="Proteomes" id="UP001611580">
    <property type="component" value="Unassembled WGS sequence"/>
</dbReference>
<dbReference type="InterPro" id="IPR001845">
    <property type="entry name" value="HTH_ArsR_DNA-bd_dom"/>
</dbReference>
<dbReference type="NCBIfam" id="NF033788">
    <property type="entry name" value="HTH_metalloreg"/>
    <property type="match status" value="1"/>
</dbReference>
<dbReference type="PANTHER" id="PTHR43132:SF2">
    <property type="entry name" value="ARSENICAL RESISTANCE OPERON REPRESSOR ARSR-RELATED"/>
    <property type="match status" value="1"/>
</dbReference>
<evidence type="ECO:0000256" key="1">
    <source>
        <dbReference type="ARBA" id="ARBA00023015"/>
    </source>
</evidence>
<dbReference type="PANTHER" id="PTHR43132">
    <property type="entry name" value="ARSENICAL RESISTANCE OPERON REPRESSOR ARSR-RELATED"/>
    <property type="match status" value="1"/>
</dbReference>
<dbReference type="PRINTS" id="PR00778">
    <property type="entry name" value="HTHARSR"/>
</dbReference>
<dbReference type="SUPFAM" id="SSF46785">
    <property type="entry name" value="Winged helix' DNA-binding domain"/>
    <property type="match status" value="1"/>
</dbReference>
<dbReference type="RefSeq" id="WP_397406057.1">
    <property type="nucleotide sequence ID" value="NZ_JBIRYI010000012.1"/>
</dbReference>
<feature type="domain" description="HTH arsR-type" evidence="4">
    <location>
        <begin position="1"/>
        <end position="99"/>
    </location>
</feature>
<keyword evidence="3" id="KW-0804">Transcription</keyword>
<keyword evidence="2" id="KW-0238">DNA-binding</keyword>
<dbReference type="Gene3D" id="1.10.10.10">
    <property type="entry name" value="Winged helix-like DNA-binding domain superfamily/Winged helix DNA-binding domain"/>
    <property type="match status" value="1"/>
</dbReference>
<sequence length="147" mass="15495">MDTQPLYAIKAELFKSLAHPVRIQVLEVLAADADLTAPVSRLQTVTGSEPSALSQHLAVLKRAGVVEATRSGNAVHYRLTEPLVAELLVVARAFLLHRLAGRDADADRLAAARRLPALPGASARAVLEAALARTTPAETAPAEAARP</sequence>